<dbReference type="EMBL" id="PCWR01000021">
    <property type="protein sequence ID" value="PIR07462.1"/>
    <property type="molecule type" value="Genomic_DNA"/>
</dbReference>
<evidence type="ECO:0008006" key="3">
    <source>
        <dbReference type="Google" id="ProtNLM"/>
    </source>
</evidence>
<protein>
    <recommendedName>
        <fullName evidence="3">Nucleotidyl transferase AbiEii/AbiGii toxin family protein</fullName>
    </recommendedName>
</protein>
<dbReference type="Proteomes" id="UP000228867">
    <property type="component" value="Unassembled WGS sequence"/>
</dbReference>
<dbReference type="AlphaFoldDB" id="A0A2H0NEZ4"/>
<organism evidence="1 2">
    <name type="scientific">Candidatus Jorgensenbacteria bacterium CG11_big_fil_rev_8_21_14_0_20_38_23</name>
    <dbReference type="NCBI Taxonomy" id="1974594"/>
    <lineage>
        <taxon>Bacteria</taxon>
        <taxon>Candidatus Joergenseniibacteriota</taxon>
    </lineage>
</organism>
<dbReference type="InterPro" id="IPR043519">
    <property type="entry name" value="NT_sf"/>
</dbReference>
<dbReference type="InterPro" id="IPR014942">
    <property type="entry name" value="AbiEii"/>
</dbReference>
<proteinExistence type="predicted"/>
<dbReference type="SUPFAM" id="SSF81301">
    <property type="entry name" value="Nucleotidyltransferase"/>
    <property type="match status" value="1"/>
</dbReference>
<reference evidence="1 2" key="1">
    <citation type="submission" date="2017-09" db="EMBL/GenBank/DDBJ databases">
        <title>Depth-based differentiation of microbial function through sediment-hosted aquifers and enrichment of novel symbionts in the deep terrestrial subsurface.</title>
        <authorList>
            <person name="Probst A.J."/>
            <person name="Ladd B."/>
            <person name="Jarett J.K."/>
            <person name="Geller-Mcgrath D.E."/>
            <person name="Sieber C.M."/>
            <person name="Emerson J.B."/>
            <person name="Anantharaman K."/>
            <person name="Thomas B.C."/>
            <person name="Malmstrom R."/>
            <person name="Stieglmeier M."/>
            <person name="Klingl A."/>
            <person name="Woyke T."/>
            <person name="Ryan C.M."/>
            <person name="Banfield J.F."/>
        </authorList>
    </citation>
    <scope>NUCLEOTIDE SEQUENCE [LARGE SCALE GENOMIC DNA]</scope>
    <source>
        <strain evidence="1">CG11_big_fil_rev_8_21_14_0_20_38_23</strain>
    </source>
</reference>
<name>A0A2H0NEZ4_9BACT</name>
<accession>A0A2H0NEZ4</accession>
<dbReference type="Pfam" id="PF08843">
    <property type="entry name" value="AbiEii"/>
    <property type="match status" value="1"/>
</dbReference>
<gene>
    <name evidence="1" type="ORF">COV54_00910</name>
</gene>
<comment type="caution">
    <text evidence="1">The sequence shown here is derived from an EMBL/GenBank/DDBJ whole genome shotgun (WGS) entry which is preliminary data.</text>
</comment>
<evidence type="ECO:0000313" key="2">
    <source>
        <dbReference type="Proteomes" id="UP000228867"/>
    </source>
</evidence>
<evidence type="ECO:0000313" key="1">
    <source>
        <dbReference type="EMBL" id="PIR07462.1"/>
    </source>
</evidence>
<sequence>MLKRVKHELILNNILKDIYNDRFLAPILGLKGGTAAYLIYNLPRFSVDLDFNLLDKEKIDRVFERIKKILEKYGRIKESSQKRNTLFFLLSFEEKFQNVKVEISLGDFGNNYEIINYLGLPILTMSKENMFVHKLVAIAERKKIASRDLFDIHFFLEKNWPINEKIIEKRTGKNLKEYLKYLINFIDKNVSERNILFGLGEILSEKQKNWVKTNLKKEVLFLLKVYLRSI</sequence>
<dbReference type="Gene3D" id="3.10.450.620">
    <property type="entry name" value="JHP933, nucleotidyltransferase-like core domain"/>
    <property type="match status" value="1"/>
</dbReference>